<dbReference type="EMBL" id="GG678592">
    <property type="protein sequence ID" value="EER09078.1"/>
    <property type="molecule type" value="Genomic_DNA"/>
</dbReference>
<dbReference type="GO" id="GO:0003676">
    <property type="term" value="F:nucleic acid binding"/>
    <property type="evidence" value="ECO:0007669"/>
    <property type="project" value="InterPro"/>
</dbReference>
<dbReference type="RefSeq" id="XP_002777262.1">
    <property type="nucleotide sequence ID" value="XM_002777216.1"/>
</dbReference>
<gene>
    <name evidence="1" type="ORF">Pmar_PMAR021728</name>
</gene>
<dbReference type="OMA" id="MSACCLY"/>
<dbReference type="OrthoDB" id="10524864at2759"/>
<accession>C5L2I4</accession>
<organism evidence="2">
    <name type="scientific">Perkinsus marinus (strain ATCC 50983 / TXsc)</name>
    <dbReference type="NCBI Taxonomy" id="423536"/>
    <lineage>
        <taxon>Eukaryota</taxon>
        <taxon>Sar</taxon>
        <taxon>Alveolata</taxon>
        <taxon>Perkinsozoa</taxon>
        <taxon>Perkinsea</taxon>
        <taxon>Perkinsida</taxon>
        <taxon>Perkinsidae</taxon>
        <taxon>Perkinsus</taxon>
    </lineage>
</organism>
<sequence length="468" mass="53195">MDGCGREMRDLVEHCYVCRILHAKRDWAQLPSVGHCDAFLAQMPTYYKTAIDFYAVGDKWKVMSACCLYSKHISLFRVANESASEALRVLRLLKLRTGSVRVVVCDRAAYFRTEENFISKVGSEINAKVHLISSRAPWELGSEKLHGIASDRLRVMLRHVGGRWPSNPDEQDELLEEVMLLLNTRPLGQFYVSEQGADIITPDTLHWGRTRSRGCIEVVRESSNGHESLCPNRVRAVRSCFMQWLWRDLKDRSLIAVGQKCRSRARDGNARGSYRPGDCVLVHIGGGRKLSMSFRMGHIIECLSGRRVRVRLVNGLVTTENLYNIVMLYPYAGNELGTAVVSREGMYIDVKKDSEWRAARVTYDPCDRTDKLWIWFLDGNNDTPIMVRLDSIEWRLSSDTCGTPQGGRDGAAIGQRISVAYIVLRKRQWFSGVIVRSRSPNIVTIAFDNGYVDEIDLSTTEYKLNTRS</sequence>
<evidence type="ECO:0008006" key="3">
    <source>
        <dbReference type="Google" id="ProtNLM"/>
    </source>
</evidence>
<dbReference type="InParanoid" id="C5L2I4"/>
<dbReference type="GeneID" id="9065164"/>
<dbReference type="SUPFAM" id="SSF53098">
    <property type="entry name" value="Ribonuclease H-like"/>
    <property type="match status" value="1"/>
</dbReference>
<protein>
    <recommendedName>
        <fullName evidence="3">Integrase catalytic domain-containing protein</fullName>
    </recommendedName>
</protein>
<evidence type="ECO:0000313" key="1">
    <source>
        <dbReference type="EMBL" id="EER09078.1"/>
    </source>
</evidence>
<name>C5L2I4_PERM5</name>
<dbReference type="InterPro" id="IPR036397">
    <property type="entry name" value="RNaseH_sf"/>
</dbReference>
<proteinExistence type="predicted"/>
<dbReference type="Gene3D" id="3.30.420.10">
    <property type="entry name" value="Ribonuclease H-like superfamily/Ribonuclease H"/>
    <property type="match status" value="1"/>
</dbReference>
<reference evidence="1 2" key="1">
    <citation type="submission" date="2008-07" db="EMBL/GenBank/DDBJ databases">
        <authorList>
            <person name="El-Sayed N."/>
            <person name="Caler E."/>
            <person name="Inman J."/>
            <person name="Amedeo P."/>
            <person name="Hass B."/>
            <person name="Wortman J."/>
        </authorList>
    </citation>
    <scope>NUCLEOTIDE SEQUENCE [LARGE SCALE GENOMIC DNA]</scope>
    <source>
        <strain evidence="2">ATCC 50983 / TXsc</strain>
    </source>
</reference>
<evidence type="ECO:0000313" key="2">
    <source>
        <dbReference type="Proteomes" id="UP000007800"/>
    </source>
</evidence>
<keyword evidence="2" id="KW-1185">Reference proteome</keyword>
<dbReference type="Proteomes" id="UP000007800">
    <property type="component" value="Unassembled WGS sequence"/>
</dbReference>
<dbReference type="InterPro" id="IPR012337">
    <property type="entry name" value="RNaseH-like_sf"/>
</dbReference>
<dbReference type="AlphaFoldDB" id="C5L2I4"/>